<organism evidence="7 8">
    <name type="scientific">Jimgerdemannia flammicorona</name>
    <dbReference type="NCBI Taxonomy" id="994334"/>
    <lineage>
        <taxon>Eukaryota</taxon>
        <taxon>Fungi</taxon>
        <taxon>Fungi incertae sedis</taxon>
        <taxon>Mucoromycota</taxon>
        <taxon>Mucoromycotina</taxon>
        <taxon>Endogonomycetes</taxon>
        <taxon>Endogonales</taxon>
        <taxon>Endogonaceae</taxon>
        <taxon>Jimgerdemannia</taxon>
    </lineage>
</organism>
<keyword evidence="8" id="KW-1185">Reference proteome</keyword>
<evidence type="ECO:0000313" key="8">
    <source>
        <dbReference type="Proteomes" id="UP000274822"/>
    </source>
</evidence>
<gene>
    <name evidence="7" type="ORF">BC938DRAFT_472951</name>
</gene>
<dbReference type="AlphaFoldDB" id="A0A433Q525"/>
<dbReference type="Proteomes" id="UP000274822">
    <property type="component" value="Unassembled WGS sequence"/>
</dbReference>
<dbReference type="GO" id="GO:0005634">
    <property type="term" value="C:nucleus"/>
    <property type="evidence" value="ECO:0007669"/>
    <property type="project" value="UniProtKB-SubCell"/>
</dbReference>
<reference evidence="7 8" key="1">
    <citation type="journal article" date="2018" name="New Phytol.">
        <title>Phylogenomics of Endogonaceae and evolution of mycorrhizas within Mucoromycota.</title>
        <authorList>
            <person name="Chang Y."/>
            <person name="Desiro A."/>
            <person name="Na H."/>
            <person name="Sandor L."/>
            <person name="Lipzen A."/>
            <person name="Clum A."/>
            <person name="Barry K."/>
            <person name="Grigoriev I.V."/>
            <person name="Martin F.M."/>
            <person name="Stajich J.E."/>
            <person name="Smith M.E."/>
            <person name="Bonito G."/>
            <person name="Spatafora J.W."/>
        </authorList>
    </citation>
    <scope>NUCLEOTIDE SEQUENCE [LARGE SCALE GENOMIC DNA]</scope>
    <source>
        <strain evidence="7 8">AD002</strain>
    </source>
</reference>
<proteinExistence type="predicted"/>
<comment type="caution">
    <text evidence="7">The sequence shown here is derived from an EMBL/GenBank/DDBJ whole genome shotgun (WGS) entry which is preliminary data.</text>
</comment>
<keyword evidence="4" id="KW-0539">Nucleus</keyword>
<dbReference type="GO" id="GO:0008270">
    <property type="term" value="F:zinc ion binding"/>
    <property type="evidence" value="ECO:0007669"/>
    <property type="project" value="InterPro"/>
</dbReference>
<sequence>MPAKGTTKGLQKSKSMATLRLMSVRLFPPVVELGRCLVQDRPTHRLVNRRARDAKDLDQTAVNIEEFGDLCDEVHQLKAKMQELELQFEKTKQRGTSSFDQPLSPLSYSTSTSSHQGRDGKDEVALNSYGPGRVSNFEETGIAINNQSCWLYAFANPVTAGMLELLTETRNDCFRAEMAISTRNLADRFFHPENPAESIASLLLLGISAHHLYLHHIITLGHAQQLRISFYTQARDLMSSYEESTTSDSTMIEVFLLCGTHFMLDNRVSQATIHTGFAVRLAQQHGYHRRSSMTKVDAAEAEMRKRLFYTCYINDFMMSFQTGISSIIEDTEIDQDLPNSMINEGEAQRIVVLCLNHLIPLISIWRKMSGMSGELCSVLQDLVRWHRDLPDYFRPFLHQSNNPGSNNCSISKQAGIMLNVLYHALSIKARQKQVNTTVDDQSIAADGIVDLMCAAAPEYGWCSQASLMFDCLQIACAVRGKDIDSTNPAVREAAKVSLMKASFIVPKAPPSIMSTKQLEQTIMKYLRSAMELPQFWADAIQGIRMQKVANTAHIMCKKYHIGMARLYDI</sequence>
<comment type="subcellular location">
    <subcellularLocation>
        <location evidence="1">Nucleus</location>
    </subcellularLocation>
</comment>
<feature type="region of interest" description="Disordered" evidence="5">
    <location>
        <begin position="92"/>
        <end position="125"/>
    </location>
</feature>
<dbReference type="CDD" id="cd12148">
    <property type="entry name" value="fungal_TF_MHR"/>
    <property type="match status" value="1"/>
</dbReference>
<evidence type="ECO:0000256" key="3">
    <source>
        <dbReference type="ARBA" id="ARBA00023125"/>
    </source>
</evidence>
<evidence type="ECO:0000256" key="1">
    <source>
        <dbReference type="ARBA" id="ARBA00004123"/>
    </source>
</evidence>
<dbReference type="GO" id="GO:0003700">
    <property type="term" value="F:DNA-binding transcription factor activity"/>
    <property type="evidence" value="ECO:0007669"/>
    <property type="project" value="InterPro"/>
</dbReference>
<dbReference type="InterPro" id="IPR050987">
    <property type="entry name" value="AtrR-like"/>
</dbReference>
<dbReference type="Pfam" id="PF04082">
    <property type="entry name" value="Fungal_trans"/>
    <property type="match status" value="1"/>
</dbReference>
<dbReference type="SMART" id="SM00906">
    <property type="entry name" value="Fungal_trans"/>
    <property type="match status" value="1"/>
</dbReference>
<dbReference type="PANTHER" id="PTHR46910:SF3">
    <property type="entry name" value="HALOTOLERANCE PROTEIN 9-RELATED"/>
    <property type="match status" value="1"/>
</dbReference>
<feature type="domain" description="Xylanolytic transcriptional activator regulatory" evidence="6">
    <location>
        <begin position="271"/>
        <end position="344"/>
    </location>
</feature>
<evidence type="ECO:0000313" key="7">
    <source>
        <dbReference type="EMBL" id="RUS24879.1"/>
    </source>
</evidence>
<protein>
    <submittedName>
        <fullName evidence="7">Fungal-specific transcription factor domain-containing protein</fullName>
    </submittedName>
</protein>
<dbReference type="GO" id="GO:0003677">
    <property type="term" value="F:DNA binding"/>
    <property type="evidence" value="ECO:0007669"/>
    <property type="project" value="UniProtKB-KW"/>
</dbReference>
<feature type="compositionally biased region" description="Low complexity" evidence="5">
    <location>
        <begin position="102"/>
        <end position="114"/>
    </location>
</feature>
<dbReference type="InterPro" id="IPR007219">
    <property type="entry name" value="XnlR_reg_dom"/>
</dbReference>
<keyword evidence="2" id="KW-0479">Metal-binding</keyword>
<evidence type="ECO:0000256" key="2">
    <source>
        <dbReference type="ARBA" id="ARBA00022723"/>
    </source>
</evidence>
<dbReference type="GO" id="GO:0006351">
    <property type="term" value="P:DNA-templated transcription"/>
    <property type="evidence" value="ECO:0007669"/>
    <property type="project" value="InterPro"/>
</dbReference>
<evidence type="ECO:0000256" key="4">
    <source>
        <dbReference type="ARBA" id="ARBA00023242"/>
    </source>
</evidence>
<evidence type="ECO:0000259" key="6">
    <source>
        <dbReference type="SMART" id="SM00906"/>
    </source>
</evidence>
<dbReference type="EMBL" id="RBNJ01014665">
    <property type="protein sequence ID" value="RUS24879.1"/>
    <property type="molecule type" value="Genomic_DNA"/>
</dbReference>
<evidence type="ECO:0000256" key="5">
    <source>
        <dbReference type="SAM" id="MobiDB-lite"/>
    </source>
</evidence>
<keyword evidence="3" id="KW-0238">DNA-binding</keyword>
<dbReference type="PANTHER" id="PTHR46910">
    <property type="entry name" value="TRANSCRIPTION FACTOR PDR1"/>
    <property type="match status" value="1"/>
</dbReference>
<name>A0A433Q525_9FUNG</name>
<accession>A0A433Q525</accession>